<reference evidence="3" key="1">
    <citation type="journal article" date="2019" name="Int. J. Syst. Evol. Microbiol.">
        <title>The Global Catalogue of Microorganisms (GCM) 10K type strain sequencing project: providing services to taxonomists for standard genome sequencing and annotation.</title>
        <authorList>
            <consortium name="The Broad Institute Genomics Platform"/>
            <consortium name="The Broad Institute Genome Sequencing Center for Infectious Disease"/>
            <person name="Wu L."/>
            <person name="Ma J."/>
        </authorList>
    </citation>
    <scope>NUCLEOTIDE SEQUENCE [LARGE SCALE GENOMIC DNA]</scope>
    <source>
        <strain evidence="3">CGMCC 1.12769</strain>
    </source>
</reference>
<keyword evidence="1" id="KW-0812">Transmembrane</keyword>
<keyword evidence="3" id="KW-1185">Reference proteome</keyword>
<keyword evidence="1" id="KW-1133">Transmembrane helix</keyword>
<dbReference type="Proteomes" id="UP000659344">
    <property type="component" value="Unassembled WGS sequence"/>
</dbReference>
<evidence type="ECO:0000313" key="3">
    <source>
        <dbReference type="Proteomes" id="UP000659344"/>
    </source>
</evidence>
<comment type="caution">
    <text evidence="2">The sequence shown here is derived from an EMBL/GenBank/DDBJ whole genome shotgun (WGS) entry which is preliminary data.</text>
</comment>
<feature type="transmembrane region" description="Helical" evidence="1">
    <location>
        <begin position="7"/>
        <end position="28"/>
    </location>
</feature>
<evidence type="ECO:0000256" key="1">
    <source>
        <dbReference type="SAM" id="Phobius"/>
    </source>
</evidence>
<gene>
    <name evidence="2" type="ORF">GCM10008013_16970</name>
</gene>
<accession>A0ABQ1YD45</accession>
<organism evidence="2 3">
    <name type="scientific">Paenibacillus segetis</name>
    <dbReference type="NCBI Taxonomy" id="1325360"/>
    <lineage>
        <taxon>Bacteria</taxon>
        <taxon>Bacillati</taxon>
        <taxon>Bacillota</taxon>
        <taxon>Bacilli</taxon>
        <taxon>Bacillales</taxon>
        <taxon>Paenibacillaceae</taxon>
        <taxon>Paenibacillus</taxon>
    </lineage>
</organism>
<name>A0ABQ1YD45_9BACL</name>
<sequence>MGGSREVYFLTSLALLFGFYAIMEFIFIKETKQYISTTIILIIVLVIMFNLDQFPLLD</sequence>
<protein>
    <submittedName>
        <fullName evidence="2">Uncharacterized protein</fullName>
    </submittedName>
</protein>
<keyword evidence="1" id="KW-0472">Membrane</keyword>
<feature type="transmembrane region" description="Helical" evidence="1">
    <location>
        <begin position="34"/>
        <end position="51"/>
    </location>
</feature>
<dbReference type="EMBL" id="BMFT01000001">
    <property type="protein sequence ID" value="GGH19930.1"/>
    <property type="molecule type" value="Genomic_DNA"/>
</dbReference>
<proteinExistence type="predicted"/>
<evidence type="ECO:0000313" key="2">
    <source>
        <dbReference type="EMBL" id="GGH19930.1"/>
    </source>
</evidence>